<gene>
    <name evidence="4" type="ORF">KB874_19055</name>
</gene>
<dbReference type="PANTHER" id="PTHR44757:SF2">
    <property type="entry name" value="BIOFILM ARCHITECTURE MAINTENANCE PROTEIN MBAA"/>
    <property type="match status" value="1"/>
</dbReference>
<dbReference type="Pfam" id="PF00990">
    <property type="entry name" value="GGDEF"/>
    <property type="match status" value="1"/>
</dbReference>
<dbReference type="Pfam" id="PF00563">
    <property type="entry name" value="EAL"/>
    <property type="match status" value="1"/>
</dbReference>
<name>A0A8J7WJ49_9RHOB</name>
<keyword evidence="1" id="KW-0472">Membrane</keyword>
<dbReference type="SMART" id="SM00052">
    <property type="entry name" value="EAL"/>
    <property type="match status" value="1"/>
</dbReference>
<dbReference type="PROSITE" id="PS50887">
    <property type="entry name" value="GGDEF"/>
    <property type="match status" value="1"/>
</dbReference>
<evidence type="ECO:0000259" key="2">
    <source>
        <dbReference type="PROSITE" id="PS50883"/>
    </source>
</evidence>
<dbReference type="CDD" id="cd01948">
    <property type="entry name" value="EAL"/>
    <property type="match status" value="1"/>
</dbReference>
<organism evidence="4 5">
    <name type="scientific">Thetidibacter halocola</name>
    <dbReference type="NCBI Taxonomy" id="2827239"/>
    <lineage>
        <taxon>Bacteria</taxon>
        <taxon>Pseudomonadati</taxon>
        <taxon>Pseudomonadota</taxon>
        <taxon>Alphaproteobacteria</taxon>
        <taxon>Rhodobacterales</taxon>
        <taxon>Roseobacteraceae</taxon>
        <taxon>Thetidibacter</taxon>
    </lineage>
</organism>
<dbReference type="AlphaFoldDB" id="A0A8J7WJ49"/>
<evidence type="ECO:0000313" key="4">
    <source>
        <dbReference type="EMBL" id="MBS0126191.1"/>
    </source>
</evidence>
<dbReference type="PROSITE" id="PS50883">
    <property type="entry name" value="EAL"/>
    <property type="match status" value="1"/>
</dbReference>
<evidence type="ECO:0000256" key="1">
    <source>
        <dbReference type="SAM" id="Phobius"/>
    </source>
</evidence>
<dbReference type="SUPFAM" id="SSF55073">
    <property type="entry name" value="Nucleotide cyclase"/>
    <property type="match status" value="1"/>
</dbReference>
<dbReference type="Gene3D" id="3.30.70.270">
    <property type="match status" value="1"/>
</dbReference>
<dbReference type="RefSeq" id="WP_212538140.1">
    <property type="nucleotide sequence ID" value="NZ_JAGTUU010000008.1"/>
</dbReference>
<feature type="domain" description="GGDEF" evidence="3">
    <location>
        <begin position="381"/>
        <end position="514"/>
    </location>
</feature>
<keyword evidence="1" id="KW-0812">Transmembrane</keyword>
<dbReference type="InterPro" id="IPR035919">
    <property type="entry name" value="EAL_sf"/>
</dbReference>
<dbReference type="NCBIfam" id="TIGR00254">
    <property type="entry name" value="GGDEF"/>
    <property type="match status" value="1"/>
</dbReference>
<dbReference type="InterPro" id="IPR000160">
    <property type="entry name" value="GGDEF_dom"/>
</dbReference>
<comment type="caution">
    <text evidence="4">The sequence shown here is derived from an EMBL/GenBank/DDBJ whole genome shotgun (WGS) entry which is preliminary data.</text>
</comment>
<evidence type="ECO:0000313" key="5">
    <source>
        <dbReference type="Proteomes" id="UP000681356"/>
    </source>
</evidence>
<evidence type="ECO:0000259" key="3">
    <source>
        <dbReference type="PROSITE" id="PS50887"/>
    </source>
</evidence>
<feature type="domain" description="EAL" evidence="2">
    <location>
        <begin position="523"/>
        <end position="775"/>
    </location>
</feature>
<dbReference type="SMART" id="SM00267">
    <property type="entry name" value="GGDEF"/>
    <property type="match status" value="1"/>
</dbReference>
<dbReference type="CDD" id="cd01949">
    <property type="entry name" value="GGDEF"/>
    <property type="match status" value="1"/>
</dbReference>
<dbReference type="SUPFAM" id="SSF141868">
    <property type="entry name" value="EAL domain-like"/>
    <property type="match status" value="1"/>
</dbReference>
<dbReference type="InterPro" id="IPR052155">
    <property type="entry name" value="Biofilm_reg_signaling"/>
</dbReference>
<dbReference type="Proteomes" id="UP000681356">
    <property type="component" value="Unassembled WGS sequence"/>
</dbReference>
<proteinExistence type="predicted"/>
<keyword evidence="1" id="KW-1133">Transmembrane helix</keyword>
<accession>A0A8J7WJ49</accession>
<dbReference type="PANTHER" id="PTHR44757">
    <property type="entry name" value="DIGUANYLATE CYCLASE DGCP"/>
    <property type="match status" value="1"/>
</dbReference>
<protein>
    <submittedName>
        <fullName evidence="4">EAL domain-containing protein</fullName>
    </submittedName>
</protein>
<dbReference type="Pfam" id="PF12860">
    <property type="entry name" value="PAS_7"/>
    <property type="match status" value="1"/>
</dbReference>
<sequence>MQLLRILSLFAFLLGIATATAFLGYRYLALASEYRHRTFMHLQATQDALDVVRARTVLWKADAEQVRDFVDLASAQALWCIENLNWLESMAFRGLGANDALAICEADILSANRALALLDHVEQVDPGLRMGPGSPFALRLRLAPVIEEMRDHSRAFQPYIDTIEQRTWQLVTVGTTLTSLGLGIVFLVLSRLLVQAWRLEAAQKDDLVRLSQRFSLALKASGEGIALFDGRGRLVTCNQRYRELSHVRPDAIRPGLTAEQIMLGALAHGFYPNSPTTGRNRDQRVKDHMTRLRGQENGVPLALTGNRHVVEKLSTTTLGDTLITRTDVTDYVRNTQRQAEHARHLEEVGREIERHSLTDALTGLGNRRRLDQELNSGHEHSGAPLIRIDLDRFKQINDVLGHEAGDFVLCTVADILRRHTRPGDLPARIGGDEFVVACASGTTMEQAENMADRLLKDILKPVRFGNKRCVYGASFGIAAPQRGQTDATMLLRDADFALYRAKTGGRGRIEVFSDEMRRVANRDRKLADDFVEALGRNQIEPFFQTQHDARSRTLTGVEILARWRHPVEGVLPPADFLPLARQLGMEGDLDAAIFRSAVTALERLRADGIDVGTAAFNVSAARFADPEFVTQASALIPGQSHRYAFEILETVSVETMDDVVRFAIDALKEAGFRIELDDFGSDHASINSLLDIRPNALKIDRRIIQSLGDGARSAQMVGAIIDMARAINVGVVAEGVDTEEKARILAERGCDRLQGYLFSRPMPLEDLRAFCLDRGGRRASA</sequence>
<reference evidence="4" key="1">
    <citation type="submission" date="2021-04" db="EMBL/GenBank/DDBJ databases">
        <authorList>
            <person name="Yoon J."/>
        </authorList>
    </citation>
    <scope>NUCLEOTIDE SEQUENCE</scope>
    <source>
        <strain evidence="4">KMU-90</strain>
    </source>
</reference>
<feature type="transmembrane region" description="Helical" evidence="1">
    <location>
        <begin position="6"/>
        <end position="28"/>
    </location>
</feature>
<dbReference type="InterPro" id="IPR001633">
    <property type="entry name" value="EAL_dom"/>
</dbReference>
<dbReference type="InterPro" id="IPR029787">
    <property type="entry name" value="Nucleotide_cyclase"/>
</dbReference>
<keyword evidence="5" id="KW-1185">Reference proteome</keyword>
<dbReference type="Gene3D" id="3.20.20.450">
    <property type="entry name" value="EAL domain"/>
    <property type="match status" value="1"/>
</dbReference>
<dbReference type="EMBL" id="JAGTUU010000008">
    <property type="protein sequence ID" value="MBS0126191.1"/>
    <property type="molecule type" value="Genomic_DNA"/>
</dbReference>
<dbReference type="InterPro" id="IPR043128">
    <property type="entry name" value="Rev_trsase/Diguanyl_cyclase"/>
</dbReference>